<dbReference type="SUPFAM" id="SSF103501">
    <property type="entry name" value="Respiratory nitrate reductase 1 gamma chain"/>
    <property type="match status" value="1"/>
</dbReference>
<dbReference type="GO" id="GO:0009325">
    <property type="term" value="C:nitrate reductase complex"/>
    <property type="evidence" value="ECO:0007669"/>
    <property type="project" value="InterPro"/>
</dbReference>
<gene>
    <name evidence="15" type="ORF">METZ01_LOCUS38443</name>
</gene>
<keyword evidence="8 13" id="KW-1133">Transmembrane helix</keyword>
<accession>A0A381R446</accession>
<evidence type="ECO:0000256" key="4">
    <source>
        <dbReference type="ARBA" id="ARBA00022617"/>
    </source>
</evidence>
<dbReference type="GO" id="GO:0008940">
    <property type="term" value="F:nitrate reductase activity"/>
    <property type="evidence" value="ECO:0007669"/>
    <property type="project" value="InterPro"/>
</dbReference>
<dbReference type="InterPro" id="IPR023234">
    <property type="entry name" value="NarG-like_domain"/>
</dbReference>
<dbReference type="GO" id="GO:0009055">
    <property type="term" value="F:electron transfer activity"/>
    <property type="evidence" value="ECO:0007669"/>
    <property type="project" value="TreeGrafter"/>
</dbReference>
<name>A0A381R446_9ZZZZ</name>
<dbReference type="Gene3D" id="1.20.950.20">
    <property type="entry name" value="Transmembrane di-heme cytochromes, Chain C"/>
    <property type="match status" value="1"/>
</dbReference>
<feature type="transmembrane region" description="Helical" evidence="13">
    <location>
        <begin position="88"/>
        <end position="108"/>
    </location>
</feature>
<proteinExistence type="predicted"/>
<feature type="transmembrane region" description="Helical" evidence="13">
    <location>
        <begin position="6"/>
        <end position="25"/>
    </location>
</feature>
<dbReference type="GO" id="GO:0046872">
    <property type="term" value="F:metal ion binding"/>
    <property type="evidence" value="ECO:0007669"/>
    <property type="project" value="UniProtKB-KW"/>
</dbReference>
<dbReference type="GO" id="GO:0005886">
    <property type="term" value="C:plasma membrane"/>
    <property type="evidence" value="ECO:0007669"/>
    <property type="project" value="UniProtKB-SubCell"/>
</dbReference>
<keyword evidence="2" id="KW-0813">Transport</keyword>
<dbReference type="InterPro" id="IPR036197">
    <property type="entry name" value="NarG-like_sf"/>
</dbReference>
<feature type="transmembrane region" description="Helical" evidence="13">
    <location>
        <begin position="128"/>
        <end position="147"/>
    </location>
</feature>
<keyword evidence="10" id="KW-0408">Iron</keyword>
<dbReference type="EMBL" id="UINC01001642">
    <property type="protein sequence ID" value="SUZ85589.1"/>
    <property type="molecule type" value="Genomic_DNA"/>
</dbReference>
<keyword evidence="4" id="KW-0349">Heme</keyword>
<dbReference type="AlphaFoldDB" id="A0A381R446"/>
<feature type="transmembrane region" description="Helical" evidence="13">
    <location>
        <begin position="46"/>
        <end position="68"/>
    </location>
</feature>
<feature type="transmembrane region" description="Helical" evidence="13">
    <location>
        <begin position="187"/>
        <end position="216"/>
    </location>
</feature>
<dbReference type="InterPro" id="IPR003816">
    <property type="entry name" value="Nitrate_red_gam"/>
</dbReference>
<dbReference type="InterPro" id="IPR051936">
    <property type="entry name" value="Heme-iron_electron_transfer"/>
</dbReference>
<keyword evidence="5 13" id="KW-0812">Transmembrane</keyword>
<keyword evidence="6" id="KW-0479">Metal-binding</keyword>
<sequence>MTLNNFLFGIYPYIAGVIFILGSWIRYDREQYTWKTDSSQLLERKYLKIGSNIFHVGIIGIFFGHALGMLLPHSWWQFIATDVQHQYIAIYSGGILGVAALFGGLILFIRRISNEHVKAVSRFRDTFIIALLVITALLGLFSIPSSYHHASDGNVETMLVLSEYLKSIATFNVNADLIKDVPAVYKIHMFVGMTIFLIFPFTRLVHVWSVPITYLLRPYQIVREKRIRTN</sequence>
<evidence type="ECO:0000256" key="13">
    <source>
        <dbReference type="SAM" id="Phobius"/>
    </source>
</evidence>
<protein>
    <recommendedName>
        <fullName evidence="14">NarG-like domain-containing protein</fullName>
    </recommendedName>
</protein>
<evidence type="ECO:0000256" key="11">
    <source>
        <dbReference type="ARBA" id="ARBA00023063"/>
    </source>
</evidence>
<evidence type="ECO:0000256" key="1">
    <source>
        <dbReference type="ARBA" id="ARBA00004651"/>
    </source>
</evidence>
<keyword evidence="11" id="KW-0534">Nitrate assimilation</keyword>
<dbReference type="NCBIfam" id="TIGR00351">
    <property type="entry name" value="narI"/>
    <property type="match status" value="1"/>
</dbReference>
<keyword evidence="12 13" id="KW-0472">Membrane</keyword>
<dbReference type="PANTHER" id="PTHR30598:SF3">
    <property type="entry name" value="RESPIRATORY NITRATE REDUCTASE 1 GAMMA CHAIN"/>
    <property type="match status" value="1"/>
</dbReference>
<evidence type="ECO:0000256" key="12">
    <source>
        <dbReference type="ARBA" id="ARBA00023136"/>
    </source>
</evidence>
<evidence type="ECO:0000256" key="9">
    <source>
        <dbReference type="ARBA" id="ARBA00023002"/>
    </source>
</evidence>
<evidence type="ECO:0000256" key="5">
    <source>
        <dbReference type="ARBA" id="ARBA00022692"/>
    </source>
</evidence>
<dbReference type="GO" id="GO:0020037">
    <property type="term" value="F:heme binding"/>
    <property type="evidence" value="ECO:0007669"/>
    <property type="project" value="TreeGrafter"/>
</dbReference>
<dbReference type="GO" id="GO:0019645">
    <property type="term" value="P:anaerobic electron transport chain"/>
    <property type="evidence" value="ECO:0007669"/>
    <property type="project" value="TreeGrafter"/>
</dbReference>
<evidence type="ECO:0000259" key="14">
    <source>
        <dbReference type="Pfam" id="PF02665"/>
    </source>
</evidence>
<evidence type="ECO:0000256" key="10">
    <source>
        <dbReference type="ARBA" id="ARBA00023004"/>
    </source>
</evidence>
<organism evidence="15">
    <name type="scientific">marine metagenome</name>
    <dbReference type="NCBI Taxonomy" id="408172"/>
    <lineage>
        <taxon>unclassified sequences</taxon>
        <taxon>metagenomes</taxon>
        <taxon>ecological metagenomes</taxon>
    </lineage>
</organism>
<keyword evidence="3" id="KW-1003">Cell membrane</keyword>
<keyword evidence="9" id="KW-0560">Oxidoreductase</keyword>
<evidence type="ECO:0000313" key="15">
    <source>
        <dbReference type="EMBL" id="SUZ85589.1"/>
    </source>
</evidence>
<evidence type="ECO:0000256" key="8">
    <source>
        <dbReference type="ARBA" id="ARBA00022989"/>
    </source>
</evidence>
<evidence type="ECO:0000256" key="2">
    <source>
        <dbReference type="ARBA" id="ARBA00022448"/>
    </source>
</evidence>
<dbReference type="FunFam" id="1.20.950.20:FF:000001">
    <property type="entry name" value="Respiratory nitrate reductase subunit gamma"/>
    <property type="match status" value="1"/>
</dbReference>
<evidence type="ECO:0000256" key="7">
    <source>
        <dbReference type="ARBA" id="ARBA00022982"/>
    </source>
</evidence>
<comment type="subcellular location">
    <subcellularLocation>
        <location evidence="1">Cell membrane</location>
        <topology evidence="1">Multi-pass membrane protein</topology>
    </subcellularLocation>
</comment>
<feature type="domain" description="NarG-like" evidence="14">
    <location>
        <begin position="4"/>
        <end position="225"/>
    </location>
</feature>
<dbReference type="Pfam" id="PF02665">
    <property type="entry name" value="Nitrate_red_gam"/>
    <property type="match status" value="1"/>
</dbReference>
<dbReference type="PANTHER" id="PTHR30598">
    <property type="entry name" value="NITRATE REDUCTASE PRIVATE CHAPERONE, REDOX ENZYME MATURATION PROTEIN REMP FAMILY"/>
    <property type="match status" value="1"/>
</dbReference>
<keyword evidence="7" id="KW-0249">Electron transport</keyword>
<dbReference type="GO" id="GO:0042128">
    <property type="term" value="P:nitrate assimilation"/>
    <property type="evidence" value="ECO:0007669"/>
    <property type="project" value="UniProtKB-KW"/>
</dbReference>
<reference evidence="15" key="1">
    <citation type="submission" date="2018-05" db="EMBL/GenBank/DDBJ databases">
        <authorList>
            <person name="Lanie J.A."/>
            <person name="Ng W.-L."/>
            <person name="Kazmierczak K.M."/>
            <person name="Andrzejewski T.M."/>
            <person name="Davidsen T.M."/>
            <person name="Wayne K.J."/>
            <person name="Tettelin H."/>
            <person name="Glass J.I."/>
            <person name="Rusch D."/>
            <person name="Podicherti R."/>
            <person name="Tsui H.-C.T."/>
            <person name="Winkler M.E."/>
        </authorList>
    </citation>
    <scope>NUCLEOTIDE SEQUENCE</scope>
</reference>
<evidence type="ECO:0000256" key="6">
    <source>
        <dbReference type="ARBA" id="ARBA00022723"/>
    </source>
</evidence>
<evidence type="ECO:0000256" key="3">
    <source>
        <dbReference type="ARBA" id="ARBA00022475"/>
    </source>
</evidence>